<dbReference type="KEGG" id="tli:Tlie_1781"/>
<evidence type="ECO:0000313" key="2">
    <source>
        <dbReference type="Proteomes" id="UP000005868"/>
    </source>
</evidence>
<name>G7V8P1_THELD</name>
<dbReference type="Proteomes" id="UP000005868">
    <property type="component" value="Chromosome"/>
</dbReference>
<sequence>MKNQNDERLVLKAEDLEFFRKSGNEAYVVVVRTGG</sequence>
<organism evidence="1 2">
    <name type="scientific">Thermovirga lienii (strain ATCC BAA-1197 / DSM 17291 / Cas60314)</name>
    <dbReference type="NCBI Taxonomy" id="580340"/>
    <lineage>
        <taxon>Bacteria</taxon>
        <taxon>Thermotogati</taxon>
        <taxon>Synergistota</taxon>
        <taxon>Synergistia</taxon>
        <taxon>Synergistales</taxon>
        <taxon>Thermovirgaceae</taxon>
        <taxon>Thermovirga</taxon>
    </lineage>
</organism>
<dbReference type="STRING" id="580340.Tlie_1781"/>
<dbReference type="HOGENOM" id="CLU_3367891_0_0_0"/>
<reference evidence="1 2" key="2">
    <citation type="journal article" date="2012" name="Stand. Genomic Sci.">
        <title>Genome sequence of the moderately thermophilic, amino-acid-degrading and sulfur-reducing bacterium Thermovirga lienii type strain (Cas60314(T)).</title>
        <authorList>
            <person name="Goker M."/>
            <person name="Saunders E."/>
            <person name="Lapidus A."/>
            <person name="Nolan M."/>
            <person name="Lucas S."/>
            <person name="Hammon N."/>
            <person name="Deshpande S."/>
            <person name="Cheng J.F."/>
            <person name="Han C."/>
            <person name="Tapia R."/>
            <person name="Goodwin L.A."/>
            <person name="Pitluck S."/>
            <person name="Liolios K."/>
            <person name="Mavromatis K."/>
            <person name="Pagani I."/>
            <person name="Ivanova N."/>
            <person name="Mikhailova N."/>
            <person name="Pati A."/>
            <person name="Chen A."/>
            <person name="Palaniappan K."/>
            <person name="Land M."/>
            <person name="Chang Y.J."/>
            <person name="Jeffries C.D."/>
            <person name="Brambilla E.M."/>
            <person name="Rohde M."/>
            <person name="Spring S."/>
            <person name="Detter J.C."/>
            <person name="Woyke T."/>
            <person name="Bristow J."/>
            <person name="Eisen J.A."/>
            <person name="Markowitz V."/>
            <person name="Hugenholtz P."/>
            <person name="Kyrpides N.C."/>
            <person name="Klenk H.P."/>
        </authorList>
    </citation>
    <scope>NUCLEOTIDE SEQUENCE [LARGE SCALE GENOMIC DNA]</scope>
    <source>
        <strain evidence="2">ATCC BAA-1197 / DSM 17291 / Cas60314</strain>
    </source>
</reference>
<gene>
    <name evidence="1" type="ordered locus">Tlie_1781</name>
</gene>
<proteinExistence type="predicted"/>
<reference evidence="2" key="1">
    <citation type="submission" date="2011-10" db="EMBL/GenBank/DDBJ databases">
        <title>The complete genome of chromosome of Thermovirga lienii DSM 17291.</title>
        <authorList>
            <consortium name="US DOE Joint Genome Institute (JGI-PGF)"/>
            <person name="Lucas S."/>
            <person name="Copeland A."/>
            <person name="Lapidus A."/>
            <person name="Glavina del Rio T."/>
            <person name="Dalin E."/>
            <person name="Tice H."/>
            <person name="Bruce D."/>
            <person name="Goodwin L."/>
            <person name="Pitluck S."/>
            <person name="Peters L."/>
            <person name="Mikhailova N."/>
            <person name="Saunders E."/>
            <person name="Kyrpides N."/>
            <person name="Mavromatis K."/>
            <person name="Ivanova N."/>
            <person name="Last F.I."/>
            <person name="Brettin T."/>
            <person name="Detter J.C."/>
            <person name="Han C."/>
            <person name="Larimer F."/>
            <person name="Land M."/>
            <person name="Hauser L."/>
            <person name="Markowitz V."/>
            <person name="Cheng J.-F."/>
            <person name="Hugenholtz P."/>
            <person name="Woyke T."/>
            <person name="Wu D."/>
            <person name="Spring S."/>
            <person name="Schroeder M."/>
            <person name="Brambilla E.-M."/>
            <person name="Klenk H.-P."/>
            <person name="Eisen J.A."/>
        </authorList>
    </citation>
    <scope>NUCLEOTIDE SEQUENCE [LARGE SCALE GENOMIC DNA]</scope>
    <source>
        <strain evidence="2">ATCC BAA-1197 / DSM 17291 / Cas60314</strain>
    </source>
</reference>
<dbReference type="AlphaFoldDB" id="G7V8P1"/>
<evidence type="ECO:0000313" key="1">
    <source>
        <dbReference type="EMBL" id="AER67502.1"/>
    </source>
</evidence>
<accession>G7V8P1</accession>
<keyword evidence="2" id="KW-1185">Reference proteome</keyword>
<dbReference type="EMBL" id="CP003096">
    <property type="protein sequence ID" value="AER67502.1"/>
    <property type="molecule type" value="Genomic_DNA"/>
</dbReference>
<protein>
    <submittedName>
        <fullName evidence="1">Uncharacterized protein</fullName>
    </submittedName>
</protein>